<accession>A0A9P4J319</accession>
<evidence type="ECO:0000256" key="1">
    <source>
        <dbReference type="SAM" id="MobiDB-lite"/>
    </source>
</evidence>
<proteinExistence type="predicted"/>
<protein>
    <submittedName>
        <fullName evidence="2">Uncharacterized protein</fullName>
    </submittedName>
</protein>
<dbReference type="Proteomes" id="UP000799439">
    <property type="component" value="Unassembled WGS sequence"/>
</dbReference>
<dbReference type="AlphaFoldDB" id="A0A9P4J319"/>
<evidence type="ECO:0000313" key="2">
    <source>
        <dbReference type="EMBL" id="KAF2151488.1"/>
    </source>
</evidence>
<feature type="compositionally biased region" description="Basic and acidic residues" evidence="1">
    <location>
        <begin position="85"/>
        <end position="117"/>
    </location>
</feature>
<sequence>MSDQTDPRTIAAQAEKDLNSYQAKVGHPAGQSDSARESGVNEAVTSRFPGSEVTYGSAASGAGDNRQIPLSEGGDINPGSGQLYKARDFEGEGGPEDKAAALERDQGGDDSVRRNIR</sequence>
<gene>
    <name evidence="2" type="ORF">K461DRAFT_314319</name>
</gene>
<dbReference type="OrthoDB" id="3359339at2759"/>
<organism evidence="2 3">
    <name type="scientific">Myriangium duriaei CBS 260.36</name>
    <dbReference type="NCBI Taxonomy" id="1168546"/>
    <lineage>
        <taxon>Eukaryota</taxon>
        <taxon>Fungi</taxon>
        <taxon>Dikarya</taxon>
        <taxon>Ascomycota</taxon>
        <taxon>Pezizomycotina</taxon>
        <taxon>Dothideomycetes</taxon>
        <taxon>Dothideomycetidae</taxon>
        <taxon>Myriangiales</taxon>
        <taxon>Myriangiaceae</taxon>
        <taxon>Myriangium</taxon>
    </lineage>
</organism>
<dbReference type="EMBL" id="ML996088">
    <property type="protein sequence ID" value="KAF2151488.1"/>
    <property type="molecule type" value="Genomic_DNA"/>
</dbReference>
<feature type="region of interest" description="Disordered" evidence="1">
    <location>
        <begin position="1"/>
        <end position="117"/>
    </location>
</feature>
<keyword evidence="3" id="KW-1185">Reference proteome</keyword>
<evidence type="ECO:0000313" key="3">
    <source>
        <dbReference type="Proteomes" id="UP000799439"/>
    </source>
</evidence>
<reference evidence="2" key="1">
    <citation type="journal article" date="2020" name="Stud. Mycol.">
        <title>101 Dothideomycetes genomes: a test case for predicting lifestyles and emergence of pathogens.</title>
        <authorList>
            <person name="Haridas S."/>
            <person name="Albert R."/>
            <person name="Binder M."/>
            <person name="Bloem J."/>
            <person name="Labutti K."/>
            <person name="Salamov A."/>
            <person name="Andreopoulos B."/>
            <person name="Baker S."/>
            <person name="Barry K."/>
            <person name="Bills G."/>
            <person name="Bluhm B."/>
            <person name="Cannon C."/>
            <person name="Castanera R."/>
            <person name="Culley D."/>
            <person name="Daum C."/>
            <person name="Ezra D."/>
            <person name="Gonzalez J."/>
            <person name="Henrissat B."/>
            <person name="Kuo A."/>
            <person name="Liang C."/>
            <person name="Lipzen A."/>
            <person name="Lutzoni F."/>
            <person name="Magnuson J."/>
            <person name="Mondo S."/>
            <person name="Nolan M."/>
            <person name="Ohm R."/>
            <person name="Pangilinan J."/>
            <person name="Park H.-J."/>
            <person name="Ramirez L."/>
            <person name="Alfaro M."/>
            <person name="Sun H."/>
            <person name="Tritt A."/>
            <person name="Yoshinaga Y."/>
            <person name="Zwiers L.-H."/>
            <person name="Turgeon B."/>
            <person name="Goodwin S."/>
            <person name="Spatafora J."/>
            <person name="Crous P."/>
            <person name="Grigoriev I."/>
        </authorList>
    </citation>
    <scope>NUCLEOTIDE SEQUENCE</scope>
    <source>
        <strain evidence="2">CBS 260.36</strain>
    </source>
</reference>
<comment type="caution">
    <text evidence="2">The sequence shown here is derived from an EMBL/GenBank/DDBJ whole genome shotgun (WGS) entry which is preliminary data.</text>
</comment>
<name>A0A9P4J319_9PEZI</name>